<dbReference type="AlphaFoldDB" id="W4LTY5"/>
<comment type="caution">
    <text evidence="1">The sequence shown here is derived from an EMBL/GenBank/DDBJ whole genome shotgun (WGS) entry which is preliminary data.</text>
</comment>
<sequence length="159" mass="18510">MNELLTDEELWDELCEAQHVLDAARYRFFQCAKNKILILRRTLQGADTRTALEYLKWSVDDDIKKSLLPELVQLASVAHGNLLLCREVVLGIQDRAWLIGHITPLVQEILADGGEENYRRVAELYAELDEELFLQHLQRCQIHPDLDVREIPIDFDEEE</sequence>
<evidence type="ECO:0008006" key="3">
    <source>
        <dbReference type="Google" id="ProtNLM"/>
    </source>
</evidence>
<evidence type="ECO:0000313" key="1">
    <source>
        <dbReference type="EMBL" id="ETX01310.1"/>
    </source>
</evidence>
<dbReference type="Proteomes" id="UP000019140">
    <property type="component" value="Unassembled WGS sequence"/>
</dbReference>
<reference evidence="1 2" key="1">
    <citation type="journal article" date="2014" name="Nature">
        <title>An environmental bacterial taxon with a large and distinct metabolic repertoire.</title>
        <authorList>
            <person name="Wilson M.C."/>
            <person name="Mori T."/>
            <person name="Ruckert C."/>
            <person name="Uria A.R."/>
            <person name="Helf M.J."/>
            <person name="Takada K."/>
            <person name="Gernert C."/>
            <person name="Steffens U.A."/>
            <person name="Heycke N."/>
            <person name="Schmitt S."/>
            <person name="Rinke C."/>
            <person name="Helfrich E.J."/>
            <person name="Brachmann A.O."/>
            <person name="Gurgui C."/>
            <person name="Wakimoto T."/>
            <person name="Kracht M."/>
            <person name="Crusemann M."/>
            <person name="Hentschel U."/>
            <person name="Abe I."/>
            <person name="Matsunaga S."/>
            <person name="Kalinowski J."/>
            <person name="Takeyama H."/>
            <person name="Piel J."/>
        </authorList>
    </citation>
    <scope>NUCLEOTIDE SEQUENCE [LARGE SCALE GENOMIC DNA]</scope>
    <source>
        <strain evidence="2">TSY2</strain>
    </source>
</reference>
<dbReference type="HOGENOM" id="CLU_1657616_0_0_7"/>
<name>W4LTY5_9BACT</name>
<keyword evidence="2" id="KW-1185">Reference proteome</keyword>
<protein>
    <recommendedName>
        <fullName evidence="3">HEAT repeat domain-containing protein</fullName>
    </recommendedName>
</protein>
<dbReference type="EMBL" id="AZHX01001635">
    <property type="protein sequence ID" value="ETX01310.1"/>
    <property type="molecule type" value="Genomic_DNA"/>
</dbReference>
<accession>W4LTY5</accession>
<proteinExistence type="predicted"/>
<evidence type="ECO:0000313" key="2">
    <source>
        <dbReference type="Proteomes" id="UP000019140"/>
    </source>
</evidence>
<gene>
    <name evidence="1" type="ORF">ETSY2_37475</name>
</gene>
<organism evidence="1 2">
    <name type="scientific">Candidatus Entotheonella gemina</name>
    <dbReference type="NCBI Taxonomy" id="1429439"/>
    <lineage>
        <taxon>Bacteria</taxon>
        <taxon>Pseudomonadati</taxon>
        <taxon>Nitrospinota/Tectimicrobiota group</taxon>
        <taxon>Candidatus Tectimicrobiota</taxon>
        <taxon>Candidatus Entotheonellia</taxon>
        <taxon>Candidatus Entotheonellales</taxon>
        <taxon>Candidatus Entotheonellaceae</taxon>
        <taxon>Candidatus Entotheonella</taxon>
    </lineage>
</organism>